<feature type="transmembrane region" description="Helical" evidence="1">
    <location>
        <begin position="314"/>
        <end position="338"/>
    </location>
</feature>
<comment type="caution">
    <text evidence="3">The sequence shown here is derived from an EMBL/GenBank/DDBJ whole genome shotgun (WGS) entry which is preliminary data.</text>
</comment>
<accession>A0ABU3K9L6</accession>
<dbReference type="InterPro" id="IPR050697">
    <property type="entry name" value="Adenylyl/Guanylyl_Cyclase_3/4"/>
</dbReference>
<dbReference type="Pfam" id="PF00211">
    <property type="entry name" value="Guanylate_cyc"/>
    <property type="match status" value="1"/>
</dbReference>
<name>A0ABU3K9L6_9BACT</name>
<dbReference type="Pfam" id="PF05226">
    <property type="entry name" value="CHASE2"/>
    <property type="match status" value="1"/>
</dbReference>
<dbReference type="Proteomes" id="UP001250932">
    <property type="component" value="Unassembled WGS sequence"/>
</dbReference>
<evidence type="ECO:0000313" key="3">
    <source>
        <dbReference type="EMBL" id="MDT7042998.1"/>
    </source>
</evidence>
<dbReference type="PROSITE" id="PS50125">
    <property type="entry name" value="GUANYLATE_CYCLASE_2"/>
    <property type="match status" value="1"/>
</dbReference>
<sequence>MDEKQLHFRTILEGVLVAGVVTVILLFGGFEKIEGWILNTQFSLRGPLTPKSPIIIVSIDEDSFDELEFQWPWPRSVHAEFLNILQQGRPTAIGLNILFIEPSALGPEDDVALGEAIRDAGNVILAAAQSVVESGMYRKADLNAPVASIRKHAAGYGPVNLPTDNDAFIRRAQTHLMHQGTAIKGFDALLYQLAQKAGLSESPFQQTQFIINFRGRPRTFETVPYYRVLNGEIPPAYFYGKIVFVGSTTPLLHDSYPTPFAPTGDMPGVEIHANILETMLQNDPIEQIPLGVTVFVLLLAGPLAIRITNRFRPLFALSLILVLIGIYWAVGFAGFSIANVWVDAIPLPLCLVLGYGTSVIQNFIREQREKRQLSQYFSPSVLTDIFRHRKEGTLGSQRRVVTVLFSDIRGFTFLSQKIAPEQVAAFLHEYLTEMTDVVFEHGGTVDKYMGDSIMALYNAPFDQPDHAHQALKTAFEFQRRLKPLAKKLKDAFGWDLEFGVGIHTGEAVVGTLGSQQRFEYTAIGDTINLGARLESLTKQYRVPIIMSESTYEGIREQYETKFLGTVEIQGREHPERIYAALNPIAARKPSSILEEA</sequence>
<dbReference type="PANTHER" id="PTHR43081:SF1">
    <property type="entry name" value="ADENYLATE CYCLASE, TERMINAL-DIFFERENTIATION SPECIFIC"/>
    <property type="match status" value="1"/>
</dbReference>
<dbReference type="SMART" id="SM01080">
    <property type="entry name" value="CHASE2"/>
    <property type="match status" value="1"/>
</dbReference>
<reference evidence="3 4" key="1">
    <citation type="journal article" date="2023" name="ISME J.">
        <title>Cultivation and genomic characterization of novel and ubiquitous marine nitrite-oxidizing bacteria from the Nitrospirales.</title>
        <authorList>
            <person name="Mueller A.J."/>
            <person name="Daebeler A."/>
            <person name="Herbold C.W."/>
            <person name="Kirkegaard R.H."/>
            <person name="Daims H."/>
        </authorList>
    </citation>
    <scope>NUCLEOTIDE SEQUENCE [LARGE SCALE GENOMIC DNA]</scope>
    <source>
        <strain evidence="3 4">EB</strain>
    </source>
</reference>
<evidence type="ECO:0000256" key="1">
    <source>
        <dbReference type="SAM" id="Phobius"/>
    </source>
</evidence>
<dbReference type="EMBL" id="JAQOUE010000001">
    <property type="protein sequence ID" value="MDT7042998.1"/>
    <property type="molecule type" value="Genomic_DNA"/>
</dbReference>
<dbReference type="InterPro" id="IPR001054">
    <property type="entry name" value="A/G_cyclase"/>
</dbReference>
<keyword evidence="4" id="KW-1185">Reference proteome</keyword>
<protein>
    <submittedName>
        <fullName evidence="3">Adenylate/guanylate cyclase domain-containing protein</fullName>
    </submittedName>
</protein>
<evidence type="ECO:0000313" key="4">
    <source>
        <dbReference type="Proteomes" id="UP001250932"/>
    </source>
</evidence>
<dbReference type="InterPro" id="IPR029787">
    <property type="entry name" value="Nucleotide_cyclase"/>
</dbReference>
<dbReference type="SMART" id="SM00044">
    <property type="entry name" value="CYCc"/>
    <property type="match status" value="1"/>
</dbReference>
<dbReference type="InterPro" id="IPR007890">
    <property type="entry name" value="CHASE2"/>
</dbReference>
<proteinExistence type="predicted"/>
<feature type="domain" description="Guanylate cyclase" evidence="2">
    <location>
        <begin position="402"/>
        <end position="534"/>
    </location>
</feature>
<keyword evidence="1" id="KW-0472">Membrane</keyword>
<feature type="transmembrane region" description="Helical" evidence="1">
    <location>
        <begin position="12"/>
        <end position="30"/>
    </location>
</feature>
<feature type="transmembrane region" description="Helical" evidence="1">
    <location>
        <begin position="288"/>
        <end position="307"/>
    </location>
</feature>
<gene>
    <name evidence="3" type="ORF">PPG34_11590</name>
</gene>
<dbReference type="PANTHER" id="PTHR43081">
    <property type="entry name" value="ADENYLATE CYCLASE, TERMINAL-DIFFERENTIATION SPECIFIC-RELATED"/>
    <property type="match status" value="1"/>
</dbReference>
<dbReference type="RefSeq" id="WP_313833474.1">
    <property type="nucleotide sequence ID" value="NZ_JAQOUE010000001.1"/>
</dbReference>
<evidence type="ECO:0000259" key="2">
    <source>
        <dbReference type="PROSITE" id="PS50125"/>
    </source>
</evidence>
<dbReference type="CDD" id="cd07302">
    <property type="entry name" value="CHD"/>
    <property type="match status" value="1"/>
</dbReference>
<keyword evidence="1" id="KW-1133">Transmembrane helix</keyword>
<dbReference type="SUPFAM" id="SSF55073">
    <property type="entry name" value="Nucleotide cyclase"/>
    <property type="match status" value="1"/>
</dbReference>
<feature type="transmembrane region" description="Helical" evidence="1">
    <location>
        <begin position="344"/>
        <end position="364"/>
    </location>
</feature>
<organism evidence="3 4">
    <name type="scientific">Candidatus Nitronereus thalassa</name>
    <dbReference type="NCBI Taxonomy" id="3020898"/>
    <lineage>
        <taxon>Bacteria</taxon>
        <taxon>Pseudomonadati</taxon>
        <taxon>Nitrospirota</taxon>
        <taxon>Nitrospiria</taxon>
        <taxon>Nitrospirales</taxon>
        <taxon>Nitrospiraceae</taxon>
        <taxon>Candidatus Nitronereus</taxon>
    </lineage>
</organism>
<dbReference type="Gene3D" id="3.30.70.1230">
    <property type="entry name" value="Nucleotide cyclase"/>
    <property type="match status" value="1"/>
</dbReference>
<keyword evidence="1" id="KW-0812">Transmembrane</keyword>